<feature type="domain" description="Heparinase II/III-like C-terminal" evidence="1">
    <location>
        <begin position="294"/>
        <end position="539"/>
    </location>
</feature>
<dbReference type="Pfam" id="PF07940">
    <property type="entry name" value="Hepar_II_III_C"/>
    <property type="match status" value="1"/>
</dbReference>
<gene>
    <name evidence="2" type="ORF">OMW55_08155</name>
</gene>
<dbReference type="EMBL" id="JAPDOB010000002">
    <property type="protein sequence ID" value="MCW3797774.1"/>
    <property type="molecule type" value="Genomic_DNA"/>
</dbReference>
<evidence type="ECO:0000313" key="2">
    <source>
        <dbReference type="EMBL" id="MCW3797774.1"/>
    </source>
</evidence>
<dbReference type="RefSeq" id="WP_264882292.1">
    <property type="nucleotide sequence ID" value="NZ_JAPDOB010000002.1"/>
</dbReference>
<dbReference type="InterPro" id="IPR012480">
    <property type="entry name" value="Hepar_II_III_C"/>
</dbReference>
<evidence type="ECO:0000313" key="3">
    <source>
        <dbReference type="Proteomes" id="UP001526246"/>
    </source>
</evidence>
<proteinExistence type="predicted"/>
<sequence length="544" mass="57393">MTPQAVATPGRAPLLKRLLGRGKRPLRLTAVPRDHVQGDRARGDQILAGKLVRGAEVLDLTEINFREVGTTGPLAQEAQAFAWLRDLAGTASRERGARVAEAVAARWLVAHGNKVDTAWAPALWGERLLFWAAYAPYVLSSHDAAYRAALLNTMARGVRHLGATADRADPGLQRITAWAGLTAGSLLLQGQVSRVARAEAGLTRALATGQADDGGLLSRSPAEQALLVDRLGLLRAAYHAAKQTLPEALEGAATAALAALHGVMLGDGGLGSWQGGNPGDSLRLAALVEGCGMRARPLRQARGWGYQRLDALGTVLVMDAAPPAPTRITRLGSASTLAFELSDGAQRLVVNCGGPGLLPTGITAELAQALRTSAAHSTLTLGDKNSTAILPNGNLGRGVEDVTVDRRDDDEFNRLEAAHDGYVRGFGLVHSRGVMLANDGKEVRGADRLLPSGRRRIRDAVSFSLRFHLGPGVEAVATADGMGAILRSPGAPPWNFRCRGARLEVEESVWVDGQGRLTGTLQLAIAGEATAQGIDLGWQFRRSS</sequence>
<name>A0ABT3JFH8_9SPHN</name>
<reference evidence="2 3" key="1">
    <citation type="submission" date="2022-10" db="EMBL/GenBank/DDBJ databases">
        <title>Sphingomonas sp.</title>
        <authorList>
            <person name="Jin C."/>
        </authorList>
    </citation>
    <scope>NUCLEOTIDE SEQUENCE [LARGE SCALE GENOMIC DNA]</scope>
    <source>
        <strain evidence="2 3">BN140010</strain>
    </source>
</reference>
<evidence type="ECO:0000259" key="1">
    <source>
        <dbReference type="Pfam" id="PF07940"/>
    </source>
</evidence>
<protein>
    <submittedName>
        <fullName evidence="2">Heparinase II/III family protein</fullName>
    </submittedName>
</protein>
<keyword evidence="3" id="KW-1185">Reference proteome</keyword>
<dbReference type="Gene3D" id="2.70.98.70">
    <property type="match status" value="1"/>
</dbReference>
<accession>A0ABT3JFH8</accession>
<comment type="caution">
    <text evidence="2">The sequence shown here is derived from an EMBL/GenBank/DDBJ whole genome shotgun (WGS) entry which is preliminary data.</text>
</comment>
<dbReference type="Proteomes" id="UP001526246">
    <property type="component" value="Unassembled WGS sequence"/>
</dbReference>
<organism evidence="2 3">
    <name type="scientific">Sphingomonas arvum</name>
    <dbReference type="NCBI Taxonomy" id="2992113"/>
    <lineage>
        <taxon>Bacteria</taxon>
        <taxon>Pseudomonadati</taxon>
        <taxon>Pseudomonadota</taxon>
        <taxon>Alphaproteobacteria</taxon>
        <taxon>Sphingomonadales</taxon>
        <taxon>Sphingomonadaceae</taxon>
        <taxon>Sphingomonas</taxon>
    </lineage>
</organism>